<comment type="similarity">
    <text evidence="2 6">Belongs to the 4-toluene sulfonate uptake permease (TSUP) (TC 2.A.102) family.</text>
</comment>
<keyword evidence="6" id="KW-1003">Cell membrane</keyword>
<evidence type="ECO:0000256" key="4">
    <source>
        <dbReference type="ARBA" id="ARBA00022989"/>
    </source>
</evidence>
<feature type="transmembrane region" description="Helical" evidence="6">
    <location>
        <begin position="97"/>
        <end position="117"/>
    </location>
</feature>
<feature type="transmembrane region" description="Helical" evidence="6">
    <location>
        <begin position="6"/>
        <end position="30"/>
    </location>
</feature>
<keyword evidence="5 6" id="KW-0472">Membrane</keyword>
<name>A0ABY5FXW8_9MICO</name>
<dbReference type="Proteomes" id="UP001060039">
    <property type="component" value="Chromosome"/>
</dbReference>
<proteinExistence type="inferred from homology"/>
<feature type="transmembrane region" description="Helical" evidence="6">
    <location>
        <begin position="226"/>
        <end position="244"/>
    </location>
</feature>
<feature type="transmembrane region" description="Helical" evidence="6">
    <location>
        <begin position="173"/>
        <end position="191"/>
    </location>
</feature>
<feature type="transmembrane region" description="Helical" evidence="6">
    <location>
        <begin position="203"/>
        <end position="220"/>
    </location>
</feature>
<dbReference type="RefSeq" id="WP_255160292.1">
    <property type="nucleotide sequence ID" value="NZ_CP101497.1"/>
</dbReference>
<feature type="transmembrane region" description="Helical" evidence="6">
    <location>
        <begin position="123"/>
        <end position="140"/>
    </location>
</feature>
<evidence type="ECO:0000256" key="6">
    <source>
        <dbReference type="RuleBase" id="RU363041"/>
    </source>
</evidence>
<reference evidence="7" key="1">
    <citation type="submission" date="2022-07" db="EMBL/GenBank/DDBJ databases">
        <title>Taxonomic analysis of Microcella humidisoli nov. sp., isolated from riverside soil.</title>
        <authorList>
            <person name="Molina K.M."/>
            <person name="Kim S.B."/>
        </authorList>
    </citation>
    <scope>NUCLEOTIDE SEQUENCE</scope>
    <source>
        <strain evidence="7">MMS21-STM10</strain>
    </source>
</reference>
<dbReference type="EMBL" id="CP101497">
    <property type="protein sequence ID" value="UTT63159.1"/>
    <property type="molecule type" value="Genomic_DNA"/>
</dbReference>
<evidence type="ECO:0000256" key="5">
    <source>
        <dbReference type="ARBA" id="ARBA00023136"/>
    </source>
</evidence>
<feature type="transmembrane region" description="Helical" evidence="6">
    <location>
        <begin position="69"/>
        <end position="90"/>
    </location>
</feature>
<protein>
    <recommendedName>
        <fullName evidence="6">Probable membrane transporter protein</fullName>
    </recommendedName>
</protein>
<keyword evidence="3 6" id="KW-0812">Transmembrane</keyword>
<evidence type="ECO:0000313" key="7">
    <source>
        <dbReference type="EMBL" id="UTT63159.1"/>
    </source>
</evidence>
<feature type="transmembrane region" description="Helical" evidence="6">
    <location>
        <begin position="147"/>
        <end position="167"/>
    </location>
</feature>
<accession>A0ABY5FXW8</accession>
<keyword evidence="4 6" id="KW-1133">Transmembrane helix</keyword>
<evidence type="ECO:0000313" key="8">
    <source>
        <dbReference type="Proteomes" id="UP001060039"/>
    </source>
</evidence>
<comment type="subcellular location">
    <subcellularLocation>
        <location evidence="6">Cell membrane</location>
        <topology evidence="6">Multi-pass membrane protein</topology>
    </subcellularLocation>
    <subcellularLocation>
        <location evidence="1">Membrane</location>
        <topology evidence="1">Multi-pass membrane protein</topology>
    </subcellularLocation>
</comment>
<evidence type="ECO:0000256" key="2">
    <source>
        <dbReference type="ARBA" id="ARBA00009142"/>
    </source>
</evidence>
<dbReference type="PANTHER" id="PTHR43701:SF2">
    <property type="entry name" value="MEMBRANE TRANSPORTER PROTEIN YJNA-RELATED"/>
    <property type="match status" value="1"/>
</dbReference>
<dbReference type="PANTHER" id="PTHR43701">
    <property type="entry name" value="MEMBRANE TRANSPORTER PROTEIN MJ0441-RELATED"/>
    <property type="match status" value="1"/>
</dbReference>
<dbReference type="InterPro" id="IPR002781">
    <property type="entry name" value="TM_pro_TauE-like"/>
</dbReference>
<dbReference type="Pfam" id="PF01925">
    <property type="entry name" value="TauE"/>
    <property type="match status" value="2"/>
</dbReference>
<evidence type="ECO:0000256" key="3">
    <source>
        <dbReference type="ARBA" id="ARBA00022692"/>
    </source>
</evidence>
<feature type="transmembrane region" description="Helical" evidence="6">
    <location>
        <begin position="42"/>
        <end position="63"/>
    </location>
</feature>
<dbReference type="InterPro" id="IPR051598">
    <property type="entry name" value="TSUP/Inactive_protease-like"/>
</dbReference>
<gene>
    <name evidence="7" type="ORF">NNL39_03345</name>
</gene>
<keyword evidence="8" id="KW-1185">Reference proteome</keyword>
<organism evidence="7 8">
    <name type="scientific">Microcella humidisoli</name>
    <dbReference type="NCBI Taxonomy" id="2963406"/>
    <lineage>
        <taxon>Bacteria</taxon>
        <taxon>Bacillati</taxon>
        <taxon>Actinomycetota</taxon>
        <taxon>Actinomycetes</taxon>
        <taxon>Micrococcales</taxon>
        <taxon>Microbacteriaceae</taxon>
        <taxon>Microcella</taxon>
    </lineage>
</organism>
<evidence type="ECO:0000256" key="1">
    <source>
        <dbReference type="ARBA" id="ARBA00004141"/>
    </source>
</evidence>
<sequence length="251" mass="25491">MILPLLAIGAIGGLFSGLFGVGGGFIMVPLMMAWLRFDQRRASATSLLAIIPPAALSASLYGARGQIDLLAAAIIAVGAIAGTPLGALLLRRLSLVWLKWLFIAGLLATALRLVVVAPERSGVLEYGVVTVLGLVALGVLMGVLAGLLGVGGGIVAVPVLIAVFGVGDLLAKGTSLLAMIPGAIAGTATNLRAGLVQWRESATIGAAAAVMSLVGVWLAFLIPPQLAAWLFAALLLGVIVQMALRRVPPRG</sequence>